<keyword evidence="3" id="KW-1185">Reference proteome</keyword>
<gene>
    <name evidence="2" type="ORF">BKE38_20200</name>
</gene>
<dbReference type="NCBIfam" id="TIGR00229">
    <property type="entry name" value="sensory_box"/>
    <property type="match status" value="1"/>
</dbReference>
<sequence length="174" mass="19632">MSRQKVTPTGREAPLGEEELIVTKTDPKGRLLYANDVFMRVSKYTPREVIGAPHSLVRHPEMPRCVFKLFWDTLLKGEEFFGYVLNLSADGSHYWVFAHATPTRDARGTVVGYHSNRRKPDPAQVAKIQPVYQQLLRAEAAAADRKQGMQQGGAALQQLLTQQGVSYERFVFSL</sequence>
<feature type="domain" description="PAS" evidence="1">
    <location>
        <begin position="26"/>
        <end position="61"/>
    </location>
</feature>
<proteinExistence type="predicted"/>
<evidence type="ECO:0000259" key="1">
    <source>
        <dbReference type="PROSITE" id="PS50112"/>
    </source>
</evidence>
<evidence type="ECO:0000313" key="3">
    <source>
        <dbReference type="Proteomes" id="UP000188879"/>
    </source>
</evidence>
<dbReference type="AlphaFoldDB" id="A0A1V2GYM9"/>
<dbReference type="InterPro" id="IPR035965">
    <property type="entry name" value="PAS-like_dom_sf"/>
</dbReference>
<dbReference type="Pfam" id="PF08447">
    <property type="entry name" value="PAS_3"/>
    <property type="match status" value="1"/>
</dbReference>
<organism evidence="2 3">
    <name type="scientific">Teichococcus deserti</name>
    <dbReference type="NCBI Taxonomy" id="1817963"/>
    <lineage>
        <taxon>Bacteria</taxon>
        <taxon>Pseudomonadati</taxon>
        <taxon>Pseudomonadota</taxon>
        <taxon>Alphaproteobacteria</taxon>
        <taxon>Acetobacterales</taxon>
        <taxon>Roseomonadaceae</taxon>
        <taxon>Roseomonas</taxon>
    </lineage>
</organism>
<comment type="caution">
    <text evidence="2">The sequence shown here is derived from an EMBL/GenBank/DDBJ whole genome shotgun (WGS) entry which is preliminary data.</text>
</comment>
<dbReference type="EMBL" id="MLCO01000217">
    <property type="protein sequence ID" value="ONG49967.1"/>
    <property type="molecule type" value="Genomic_DNA"/>
</dbReference>
<evidence type="ECO:0000313" key="2">
    <source>
        <dbReference type="EMBL" id="ONG49967.1"/>
    </source>
</evidence>
<dbReference type="CDD" id="cd00130">
    <property type="entry name" value="PAS"/>
    <property type="match status" value="1"/>
</dbReference>
<dbReference type="Proteomes" id="UP000188879">
    <property type="component" value="Unassembled WGS sequence"/>
</dbReference>
<dbReference type="RefSeq" id="WP_076959107.1">
    <property type="nucleotide sequence ID" value="NZ_MLCO01000217.1"/>
</dbReference>
<accession>A0A1V2GYM9</accession>
<dbReference type="InterPro" id="IPR013655">
    <property type="entry name" value="PAS_fold_3"/>
</dbReference>
<name>A0A1V2GYM9_9PROT</name>
<dbReference type="InterPro" id="IPR000014">
    <property type="entry name" value="PAS"/>
</dbReference>
<dbReference type="Gene3D" id="3.30.450.20">
    <property type="entry name" value="PAS domain"/>
    <property type="match status" value="1"/>
</dbReference>
<dbReference type="SUPFAM" id="SSF55785">
    <property type="entry name" value="PYP-like sensor domain (PAS domain)"/>
    <property type="match status" value="1"/>
</dbReference>
<dbReference type="PROSITE" id="PS50112">
    <property type="entry name" value="PAS"/>
    <property type="match status" value="1"/>
</dbReference>
<reference evidence="2 3" key="1">
    <citation type="submission" date="2016-10" db="EMBL/GenBank/DDBJ databases">
        <title>Draft Genome sequence of Roseomonas sp. strain M3.</title>
        <authorList>
            <person name="Subhash Y."/>
            <person name="Lee S."/>
        </authorList>
    </citation>
    <scope>NUCLEOTIDE SEQUENCE [LARGE SCALE GENOMIC DNA]</scope>
    <source>
        <strain evidence="2 3">M3</strain>
    </source>
</reference>
<dbReference type="OrthoDB" id="266313at2"/>
<protein>
    <submittedName>
        <fullName evidence="2">Chemotaxis protein</fullName>
    </submittedName>
</protein>